<gene>
    <name evidence="2" type="ORF">FOZG_11400</name>
</gene>
<reference evidence="2" key="1">
    <citation type="submission" date="2011-06" db="EMBL/GenBank/DDBJ databases">
        <title>The Genome Sequence of Fusarium oxysporum Fo47.</title>
        <authorList>
            <consortium name="The Broad Institute Genome Sequencing Platform"/>
            <person name="Ma L.-J."/>
            <person name="Gale L.R."/>
            <person name="Schwartz D.C."/>
            <person name="Zhou S."/>
            <person name="Corby-Kistler H."/>
            <person name="Young S.K."/>
            <person name="Zeng Q."/>
            <person name="Gargeya S."/>
            <person name="Fitzgerald M."/>
            <person name="Haas B."/>
            <person name="Abouelleil A."/>
            <person name="Alvarado L."/>
            <person name="Arachchi H.M."/>
            <person name="Berlin A."/>
            <person name="Brown A."/>
            <person name="Chapman S.B."/>
            <person name="Chen Z."/>
            <person name="Dunbar C."/>
            <person name="Freedman E."/>
            <person name="Gearin G."/>
            <person name="Gellesch M."/>
            <person name="Goldberg J."/>
            <person name="Griggs A."/>
            <person name="Gujja S."/>
            <person name="Heiman D."/>
            <person name="Howarth C."/>
            <person name="Larson L."/>
            <person name="Lui A."/>
            <person name="MacDonald P.J.P."/>
            <person name="Mehta T."/>
            <person name="Montmayeur A."/>
            <person name="Murphy C."/>
            <person name="Neiman D."/>
            <person name="Pearson M."/>
            <person name="Priest M."/>
            <person name="Roberts A."/>
            <person name="Saif S."/>
            <person name="Shea T."/>
            <person name="Shenoy N."/>
            <person name="Sisk P."/>
            <person name="Stolte C."/>
            <person name="Sykes S."/>
            <person name="Wortman J."/>
            <person name="Nusbaum C."/>
            <person name="Birren B."/>
        </authorList>
    </citation>
    <scope>NUCLEOTIDE SEQUENCE [LARGE SCALE GENOMIC DNA]</scope>
    <source>
        <strain evidence="2">Fo47</strain>
    </source>
</reference>
<proteinExistence type="predicted"/>
<dbReference type="VEuPathDB" id="FungiDB:FOZG_11400"/>
<accession>W9JYA8</accession>
<reference evidence="2" key="2">
    <citation type="submission" date="2012-06" db="EMBL/GenBank/DDBJ databases">
        <title>Annotation of the Genome Sequence of Fusarium oxysporum Fo47.</title>
        <authorList>
            <consortium name="The Broad Institute Genomics Platform"/>
            <person name="Ma L.-J."/>
            <person name="Corby-Kistler H."/>
            <person name="Broz K."/>
            <person name="Gale L.R."/>
            <person name="Jonkers W."/>
            <person name="O'Donnell K."/>
            <person name="Ploetz R."/>
            <person name="Steinberg C."/>
            <person name="Schwartz D.C."/>
            <person name="VanEtten H."/>
            <person name="Zhou S."/>
            <person name="Young S.K."/>
            <person name="Zeng Q."/>
            <person name="Gargeya S."/>
            <person name="Fitzgerald M."/>
            <person name="Abouelleil A."/>
            <person name="Alvarado L."/>
            <person name="Chapman S.B."/>
            <person name="Gainer-Dewar J."/>
            <person name="Goldberg J."/>
            <person name="Griggs A."/>
            <person name="Gujja S."/>
            <person name="Hansen M."/>
            <person name="Howarth C."/>
            <person name="Imamovic A."/>
            <person name="Ireland A."/>
            <person name="Larimer J."/>
            <person name="McCowan C."/>
            <person name="Murphy C."/>
            <person name="Pearson M."/>
            <person name="Poon T.W."/>
            <person name="Priest M."/>
            <person name="Roberts A."/>
            <person name="Saif S."/>
            <person name="Shea T."/>
            <person name="Sykes S."/>
            <person name="Wortman J."/>
            <person name="Nusbaum C."/>
            <person name="Birren B."/>
        </authorList>
    </citation>
    <scope>NUCLEOTIDE SEQUENCE</scope>
    <source>
        <strain evidence="2">Fo47</strain>
    </source>
</reference>
<name>W9JYA8_FUSOX</name>
<dbReference type="HOGENOM" id="CLU_2941765_0_0_1"/>
<feature type="region of interest" description="Disordered" evidence="1">
    <location>
        <begin position="50"/>
        <end position="74"/>
    </location>
</feature>
<evidence type="ECO:0000256" key="1">
    <source>
        <dbReference type="SAM" id="MobiDB-lite"/>
    </source>
</evidence>
<sequence length="74" mass="8264">MSVWVTIRYDHMAADLPAASGRFQSLPQWCTDDNLRPYNPLLLISNIPSVPSHPVPLPLPPRETSKPNSEVLTD</sequence>
<protein>
    <submittedName>
        <fullName evidence="2">Uncharacterized protein</fullName>
    </submittedName>
</protein>
<dbReference type="AlphaFoldDB" id="W9JYA8"/>
<dbReference type="Proteomes" id="UP000030766">
    <property type="component" value="Unassembled WGS sequence"/>
</dbReference>
<evidence type="ECO:0000313" key="2">
    <source>
        <dbReference type="EMBL" id="EWZ35484.1"/>
    </source>
</evidence>
<organism evidence="2">
    <name type="scientific">Fusarium oxysporum Fo47</name>
    <dbReference type="NCBI Taxonomy" id="660027"/>
    <lineage>
        <taxon>Eukaryota</taxon>
        <taxon>Fungi</taxon>
        <taxon>Dikarya</taxon>
        <taxon>Ascomycota</taxon>
        <taxon>Pezizomycotina</taxon>
        <taxon>Sordariomycetes</taxon>
        <taxon>Hypocreomycetidae</taxon>
        <taxon>Hypocreales</taxon>
        <taxon>Nectriaceae</taxon>
        <taxon>Fusarium</taxon>
        <taxon>Fusarium oxysporum species complex</taxon>
    </lineage>
</organism>
<dbReference type="EMBL" id="JH717903">
    <property type="protein sequence ID" value="EWZ35484.1"/>
    <property type="molecule type" value="Genomic_DNA"/>
</dbReference>
<feature type="compositionally biased region" description="Pro residues" evidence="1">
    <location>
        <begin position="51"/>
        <end position="61"/>
    </location>
</feature>